<dbReference type="GO" id="GO:0033819">
    <property type="term" value="F:lipoyl(octanoyl) transferase activity"/>
    <property type="evidence" value="ECO:0007669"/>
    <property type="project" value="UniProtKB-EC"/>
</dbReference>
<protein>
    <recommendedName>
        <fullName evidence="5 6">Octanoyltransferase</fullName>
        <ecNumber evidence="5 6">2.3.1.181</ecNumber>
    </recommendedName>
    <alternativeName>
        <fullName evidence="5">Lipoate-protein ligase B</fullName>
    </alternativeName>
    <alternativeName>
        <fullName evidence="5">Lipoyl/octanoyl transferase</fullName>
    </alternativeName>
    <alternativeName>
        <fullName evidence="5">Octanoyl-[acyl-carrier-protein]-protein N-octanoyltransferase</fullName>
    </alternativeName>
</protein>
<gene>
    <name evidence="5 11" type="primary">lipB</name>
    <name evidence="11" type="ORF">BARAN1_0256</name>
</gene>
<dbReference type="OrthoDB" id="9787061at2"/>
<keyword evidence="2 5" id="KW-0808">Transferase</keyword>
<feature type="domain" description="BPL/LPL catalytic" evidence="10">
    <location>
        <begin position="30"/>
        <end position="212"/>
    </location>
</feature>
<dbReference type="GO" id="GO:0009249">
    <property type="term" value="P:protein lipoylation"/>
    <property type="evidence" value="ECO:0007669"/>
    <property type="project" value="InterPro"/>
</dbReference>
<evidence type="ECO:0000256" key="7">
    <source>
        <dbReference type="PIRSR" id="PIRSR016262-1"/>
    </source>
</evidence>
<sequence length="230" mass="25199">MTALYADLGRIRYGPAWAIQRRLQRLREEGRVSDVILVLEHEPVITIGRAGRGEHILATRDELDRAGVEVVAIERGGDVTYHGPGQLVLYPILDLRERGKDLHLYVRDLEEIMIRVARSVGVEAVRRTGFPGVWHDRGKLGAVGIHVRNWITMHGLALNVDLAPDGFRWIVPCGIAGAQAVSLSDIVGHPVPMGGARDAARTAVADVLGVELVPALEEEIAEWRSESPIG</sequence>
<accession>A0A2X3KI78</accession>
<dbReference type="InterPro" id="IPR045864">
    <property type="entry name" value="aa-tRNA-synth_II/BPL/LPL"/>
</dbReference>
<feature type="binding site" evidence="5 8">
    <location>
        <begin position="75"/>
        <end position="82"/>
    </location>
    <ligand>
        <name>substrate</name>
    </ligand>
</feature>
<evidence type="ECO:0000313" key="12">
    <source>
        <dbReference type="Proteomes" id="UP000249818"/>
    </source>
</evidence>
<dbReference type="GO" id="GO:0016874">
    <property type="term" value="F:ligase activity"/>
    <property type="evidence" value="ECO:0007669"/>
    <property type="project" value="UniProtKB-KW"/>
</dbReference>
<comment type="subcellular location">
    <subcellularLocation>
        <location evidence="5">Cytoplasm</location>
    </subcellularLocation>
</comment>
<keyword evidence="3 5" id="KW-0012">Acyltransferase</keyword>
<feature type="active site" description="Acyl-thioester intermediate" evidence="5 7">
    <location>
        <position position="173"/>
    </location>
</feature>
<keyword evidence="5" id="KW-0963">Cytoplasm</keyword>
<evidence type="ECO:0000256" key="4">
    <source>
        <dbReference type="ARBA" id="ARBA00024732"/>
    </source>
</evidence>
<evidence type="ECO:0000256" key="6">
    <source>
        <dbReference type="PIRNR" id="PIRNR016262"/>
    </source>
</evidence>
<feature type="binding site" evidence="5 8">
    <location>
        <begin position="155"/>
        <end position="157"/>
    </location>
    <ligand>
        <name>substrate</name>
    </ligand>
</feature>
<dbReference type="AlphaFoldDB" id="A0A2X3KI78"/>
<comment type="similarity">
    <text evidence="5 6">Belongs to the LipB family.</text>
</comment>
<dbReference type="CDD" id="cd16444">
    <property type="entry name" value="LipB"/>
    <property type="match status" value="1"/>
</dbReference>
<dbReference type="Proteomes" id="UP000249818">
    <property type="component" value="Chromosome BARAN1"/>
</dbReference>
<dbReference type="InterPro" id="IPR000544">
    <property type="entry name" value="Octanoyltransferase"/>
</dbReference>
<reference evidence="12" key="1">
    <citation type="submission" date="2018-05" db="EMBL/GenBank/DDBJ databases">
        <authorList>
            <person name="Hao L."/>
        </authorList>
    </citation>
    <scope>NUCLEOTIDE SEQUENCE [LARGE SCALE GENOMIC DNA]</scope>
</reference>
<dbReference type="PIRSF" id="PIRSF016262">
    <property type="entry name" value="LPLase"/>
    <property type="match status" value="1"/>
</dbReference>
<keyword evidence="11" id="KW-0436">Ligase</keyword>
<dbReference type="NCBIfam" id="TIGR00214">
    <property type="entry name" value="lipB"/>
    <property type="match status" value="1"/>
</dbReference>
<dbReference type="Gene3D" id="3.30.930.10">
    <property type="entry name" value="Bira Bifunctional Protein, Domain 2"/>
    <property type="match status" value="1"/>
</dbReference>
<keyword evidence="12" id="KW-1185">Reference proteome</keyword>
<dbReference type="PROSITE" id="PS51733">
    <property type="entry name" value="BPL_LPL_CATALYTIC"/>
    <property type="match status" value="1"/>
</dbReference>
<comment type="pathway">
    <text evidence="1 5 6">Protein modification; protein lipoylation via endogenous pathway; protein N(6)-(lipoyl)lysine from octanoyl-[acyl-carrier-protein]: step 1/2.</text>
</comment>
<dbReference type="PANTHER" id="PTHR10993:SF7">
    <property type="entry name" value="LIPOYLTRANSFERASE 2, MITOCHONDRIAL-RELATED"/>
    <property type="match status" value="1"/>
</dbReference>
<feature type="binding site" evidence="5 8">
    <location>
        <begin position="142"/>
        <end position="144"/>
    </location>
    <ligand>
        <name>substrate</name>
    </ligand>
</feature>
<dbReference type="HAMAP" id="MF_00013">
    <property type="entry name" value="LipB"/>
    <property type="match status" value="1"/>
</dbReference>
<dbReference type="GO" id="GO:0005737">
    <property type="term" value="C:cytoplasm"/>
    <property type="evidence" value="ECO:0007669"/>
    <property type="project" value="UniProtKB-SubCell"/>
</dbReference>
<organism evidence="11 12">
    <name type="scientific">Candidatus Bipolaricaulis anaerobius</name>
    <dbReference type="NCBI Taxonomy" id="2026885"/>
    <lineage>
        <taxon>Bacteria</taxon>
        <taxon>Candidatus Bipolaricaulota</taxon>
        <taxon>Candidatus Bipolaricaulia</taxon>
        <taxon>Candidatus Bipolaricaulales</taxon>
        <taxon>Candidatus Bipolaricaulaceae</taxon>
        <taxon>Candidatus Bipolaricaulis</taxon>
    </lineage>
</organism>
<evidence type="ECO:0000256" key="2">
    <source>
        <dbReference type="ARBA" id="ARBA00022679"/>
    </source>
</evidence>
<comment type="miscellaneous">
    <text evidence="5">In the reaction, the free carboxyl group of octanoic acid is attached via an amide linkage to the epsilon-amino group of a specific lysine residue of lipoyl domains of lipoate-dependent enzymes.</text>
</comment>
<comment type="catalytic activity">
    <reaction evidence="5 6">
        <text>octanoyl-[ACP] + L-lysyl-[protein] = N(6)-octanoyl-L-lysyl-[protein] + holo-[ACP] + H(+)</text>
        <dbReference type="Rhea" id="RHEA:17665"/>
        <dbReference type="Rhea" id="RHEA-COMP:9636"/>
        <dbReference type="Rhea" id="RHEA-COMP:9685"/>
        <dbReference type="Rhea" id="RHEA-COMP:9752"/>
        <dbReference type="Rhea" id="RHEA-COMP:9928"/>
        <dbReference type="ChEBI" id="CHEBI:15378"/>
        <dbReference type="ChEBI" id="CHEBI:29969"/>
        <dbReference type="ChEBI" id="CHEBI:64479"/>
        <dbReference type="ChEBI" id="CHEBI:78463"/>
        <dbReference type="ChEBI" id="CHEBI:78809"/>
        <dbReference type="EC" id="2.3.1.181"/>
    </reaction>
</comment>
<evidence type="ECO:0000259" key="10">
    <source>
        <dbReference type="PROSITE" id="PS51733"/>
    </source>
</evidence>
<evidence type="ECO:0000256" key="3">
    <source>
        <dbReference type="ARBA" id="ARBA00023315"/>
    </source>
</evidence>
<comment type="function">
    <text evidence="4 5 6">Catalyzes the transfer of endogenously produced octanoic acid from octanoyl-acyl-carrier-protein onto the lipoyl domains of lipoate-dependent enzymes. Lipoyl-ACP can also act as a substrate although octanoyl-ACP is likely to be the physiological substrate.</text>
</comment>
<dbReference type="EC" id="2.3.1.181" evidence="5 6"/>
<dbReference type="NCBIfam" id="NF010925">
    <property type="entry name" value="PRK14345.1"/>
    <property type="match status" value="1"/>
</dbReference>
<dbReference type="UniPathway" id="UPA00538">
    <property type="reaction ID" value="UER00592"/>
</dbReference>
<dbReference type="EMBL" id="LS483254">
    <property type="protein sequence ID" value="SQD92281.1"/>
    <property type="molecule type" value="Genomic_DNA"/>
</dbReference>
<dbReference type="KEGG" id="bana:BARAN1_0256"/>
<dbReference type="PROSITE" id="PS01313">
    <property type="entry name" value="LIPB"/>
    <property type="match status" value="1"/>
</dbReference>
<evidence type="ECO:0000256" key="1">
    <source>
        <dbReference type="ARBA" id="ARBA00004821"/>
    </source>
</evidence>
<dbReference type="InterPro" id="IPR004143">
    <property type="entry name" value="BPL_LPL_catalytic"/>
</dbReference>
<dbReference type="RefSeq" id="WP_122030521.1">
    <property type="nucleotide sequence ID" value="NZ_LS483254.1"/>
</dbReference>
<dbReference type="SUPFAM" id="SSF55681">
    <property type="entry name" value="Class II aaRS and biotin synthetases"/>
    <property type="match status" value="1"/>
</dbReference>
<evidence type="ECO:0000256" key="5">
    <source>
        <dbReference type="HAMAP-Rule" id="MF_00013"/>
    </source>
</evidence>
<evidence type="ECO:0000256" key="9">
    <source>
        <dbReference type="PIRSR" id="PIRSR016262-3"/>
    </source>
</evidence>
<feature type="site" description="Lowers pKa of active site Cys" evidence="5 9">
    <location>
        <position position="139"/>
    </location>
</feature>
<dbReference type="InterPro" id="IPR020605">
    <property type="entry name" value="Octanoyltransferase_CS"/>
</dbReference>
<name>A0A2X3KI78_9BACT</name>
<proteinExistence type="inferred from homology"/>
<evidence type="ECO:0000256" key="8">
    <source>
        <dbReference type="PIRSR" id="PIRSR016262-2"/>
    </source>
</evidence>
<evidence type="ECO:0000313" key="11">
    <source>
        <dbReference type="EMBL" id="SQD92281.1"/>
    </source>
</evidence>
<dbReference type="Pfam" id="PF21948">
    <property type="entry name" value="LplA-B_cat"/>
    <property type="match status" value="1"/>
</dbReference>
<dbReference type="PANTHER" id="PTHR10993">
    <property type="entry name" value="OCTANOYLTRANSFERASE"/>
    <property type="match status" value="1"/>
</dbReference>